<gene>
    <name evidence="2" type="ORF">GE061_018687</name>
</gene>
<keyword evidence="3" id="KW-1185">Reference proteome</keyword>
<proteinExistence type="predicted"/>
<evidence type="ECO:0000313" key="3">
    <source>
        <dbReference type="Proteomes" id="UP000466442"/>
    </source>
</evidence>
<comment type="caution">
    <text evidence="2">The sequence shown here is derived from an EMBL/GenBank/DDBJ whole genome shotgun (WGS) entry which is preliminary data.</text>
</comment>
<sequence>MSSVLVFVVIICSAVTGMSGAPQSDCSDISGILSKKNVSSSPTEIPLHGQYLTQIKLFSIMFYYVTTPHSPSIMMRSESAI</sequence>
<name>A0A8S9XFX5_APOLU</name>
<evidence type="ECO:0000313" key="2">
    <source>
        <dbReference type="EMBL" id="KAF6207444.1"/>
    </source>
</evidence>
<organism evidence="2 3">
    <name type="scientific">Apolygus lucorum</name>
    <name type="common">Small green plant bug</name>
    <name type="synonym">Lygocoris lucorum</name>
    <dbReference type="NCBI Taxonomy" id="248454"/>
    <lineage>
        <taxon>Eukaryota</taxon>
        <taxon>Metazoa</taxon>
        <taxon>Ecdysozoa</taxon>
        <taxon>Arthropoda</taxon>
        <taxon>Hexapoda</taxon>
        <taxon>Insecta</taxon>
        <taxon>Pterygota</taxon>
        <taxon>Neoptera</taxon>
        <taxon>Paraneoptera</taxon>
        <taxon>Hemiptera</taxon>
        <taxon>Heteroptera</taxon>
        <taxon>Panheteroptera</taxon>
        <taxon>Cimicomorpha</taxon>
        <taxon>Miridae</taxon>
        <taxon>Mirini</taxon>
        <taxon>Apolygus</taxon>
    </lineage>
</organism>
<protein>
    <recommendedName>
        <fullName evidence="4">Secreted protein</fullName>
    </recommendedName>
</protein>
<accession>A0A8S9XFX5</accession>
<feature type="chain" id="PRO_5035736046" description="Secreted protein" evidence="1">
    <location>
        <begin position="21"/>
        <end position="81"/>
    </location>
</feature>
<dbReference type="EMBL" id="WIXP02000008">
    <property type="protein sequence ID" value="KAF6207444.1"/>
    <property type="molecule type" value="Genomic_DNA"/>
</dbReference>
<keyword evidence="1" id="KW-0732">Signal</keyword>
<evidence type="ECO:0008006" key="4">
    <source>
        <dbReference type="Google" id="ProtNLM"/>
    </source>
</evidence>
<evidence type="ECO:0000256" key="1">
    <source>
        <dbReference type="SAM" id="SignalP"/>
    </source>
</evidence>
<dbReference type="Proteomes" id="UP000466442">
    <property type="component" value="Unassembled WGS sequence"/>
</dbReference>
<dbReference type="AlphaFoldDB" id="A0A8S9XFX5"/>
<reference evidence="2" key="1">
    <citation type="journal article" date="2021" name="Mol. Ecol. Resour.">
        <title>Apolygus lucorum genome provides insights into omnivorousness and mesophyll feeding.</title>
        <authorList>
            <person name="Liu Y."/>
            <person name="Liu H."/>
            <person name="Wang H."/>
            <person name="Huang T."/>
            <person name="Liu B."/>
            <person name="Yang B."/>
            <person name="Yin L."/>
            <person name="Li B."/>
            <person name="Zhang Y."/>
            <person name="Zhang S."/>
            <person name="Jiang F."/>
            <person name="Zhang X."/>
            <person name="Ren Y."/>
            <person name="Wang B."/>
            <person name="Wang S."/>
            <person name="Lu Y."/>
            <person name="Wu K."/>
            <person name="Fan W."/>
            <person name="Wang G."/>
        </authorList>
    </citation>
    <scope>NUCLEOTIDE SEQUENCE</scope>
    <source>
        <strain evidence="2">12Hb</strain>
    </source>
</reference>
<feature type="signal peptide" evidence="1">
    <location>
        <begin position="1"/>
        <end position="20"/>
    </location>
</feature>